<proteinExistence type="inferred from homology"/>
<dbReference type="AlphaFoldDB" id="A0A3D8TRG3"/>
<evidence type="ECO:0000256" key="4">
    <source>
        <dbReference type="ARBA" id="ARBA00023136"/>
    </source>
</evidence>
<evidence type="ECO:0000313" key="7">
    <source>
        <dbReference type="EMBL" id="RDX01355.1"/>
    </source>
</evidence>
<feature type="transmembrane region" description="Helical" evidence="6">
    <location>
        <begin position="14"/>
        <end position="35"/>
    </location>
</feature>
<comment type="subcellular location">
    <subcellularLocation>
        <location evidence="1">Membrane</location>
        <topology evidence="1">Multi-pass membrane protein</topology>
    </subcellularLocation>
</comment>
<dbReference type="Pfam" id="PF05105">
    <property type="entry name" value="Phage_holin_4_1"/>
    <property type="match status" value="1"/>
</dbReference>
<evidence type="ECO:0000256" key="6">
    <source>
        <dbReference type="SAM" id="Phobius"/>
    </source>
</evidence>
<keyword evidence="4 6" id="KW-0472">Membrane</keyword>
<protein>
    <recommendedName>
        <fullName evidence="9">Holin</fullName>
    </recommendedName>
</protein>
<evidence type="ECO:0000256" key="5">
    <source>
        <dbReference type="ARBA" id="ARBA00023600"/>
    </source>
</evidence>
<comment type="similarity">
    <text evidence="5">Belongs to the bacteriophage holin family. Cp-1 holin subfamily.</text>
</comment>
<reference evidence="8" key="1">
    <citation type="submission" date="2015-04" db="EMBL/GenBank/DDBJ databases">
        <authorList>
            <person name="Schardt J."/>
            <person name="Mueller-Herbst S."/>
            <person name="Scherer S."/>
            <person name="Huptas C."/>
        </authorList>
    </citation>
    <scope>NUCLEOTIDE SEQUENCE [LARGE SCALE GENOMIC DNA]</scope>
    <source>
        <strain evidence="8">Kiel-L1</strain>
    </source>
</reference>
<dbReference type="GO" id="GO:0016020">
    <property type="term" value="C:membrane"/>
    <property type="evidence" value="ECO:0007669"/>
    <property type="project" value="UniProtKB-SubCell"/>
</dbReference>
<gene>
    <name evidence="7" type="ORF">UR08_10590</name>
</gene>
<dbReference type="EMBL" id="LARY01000002">
    <property type="protein sequence ID" value="RDX01355.1"/>
    <property type="molecule type" value="Genomic_DNA"/>
</dbReference>
<evidence type="ECO:0000256" key="2">
    <source>
        <dbReference type="ARBA" id="ARBA00022692"/>
    </source>
</evidence>
<keyword evidence="3 6" id="KW-1133">Transmembrane helix</keyword>
<evidence type="ECO:0008006" key="9">
    <source>
        <dbReference type="Google" id="ProtNLM"/>
    </source>
</evidence>
<accession>A0A3D8TRG3</accession>
<keyword evidence="2 6" id="KW-0812">Transmembrane</keyword>
<sequence>MDQYLHSIFGESNVIFQVLLYFLSINYLFQLFLAINRRKITWRFAIQALLKKLAIFLVVAVAHQTDLVIGDGNMVRDGTAFFYLANELLTMIETLMQLGVKVPKVLKNLVEVFKTNAGENHENK</sequence>
<comment type="caution">
    <text evidence="7">The sequence shown here is derived from an EMBL/GenBank/DDBJ whole genome shotgun (WGS) entry which is preliminary data.</text>
</comment>
<name>A0A3D8TRG3_9LIST</name>
<dbReference type="RefSeq" id="WP_115753614.1">
    <property type="nucleotide sequence ID" value="NZ_LARY01000002.1"/>
</dbReference>
<evidence type="ECO:0000313" key="8">
    <source>
        <dbReference type="Proteomes" id="UP000257055"/>
    </source>
</evidence>
<dbReference type="NCBIfam" id="TIGR01593">
    <property type="entry name" value="holin_tox_secr"/>
    <property type="match status" value="1"/>
</dbReference>
<evidence type="ECO:0000256" key="1">
    <source>
        <dbReference type="ARBA" id="ARBA00004141"/>
    </source>
</evidence>
<dbReference type="InterPro" id="IPR006480">
    <property type="entry name" value="Phage_holin_4_1"/>
</dbReference>
<keyword evidence="8" id="KW-1185">Reference proteome</keyword>
<evidence type="ECO:0000256" key="3">
    <source>
        <dbReference type="ARBA" id="ARBA00022989"/>
    </source>
</evidence>
<dbReference type="Proteomes" id="UP000257055">
    <property type="component" value="Unassembled WGS sequence"/>
</dbReference>
<organism evidence="7 8">
    <name type="scientific">Listeria kieliensis</name>
    <dbReference type="NCBI Taxonomy" id="1621700"/>
    <lineage>
        <taxon>Bacteria</taxon>
        <taxon>Bacillati</taxon>
        <taxon>Bacillota</taxon>
        <taxon>Bacilli</taxon>
        <taxon>Bacillales</taxon>
        <taxon>Listeriaceae</taxon>
        <taxon>Listeria</taxon>
    </lineage>
</organism>